<keyword evidence="1" id="KW-0472">Membrane</keyword>
<keyword evidence="3" id="KW-1185">Reference proteome</keyword>
<accession>A0A087BMP0</accession>
<dbReference type="InterPro" id="IPR019681">
    <property type="entry name" value="DUF2530"/>
</dbReference>
<gene>
    <name evidence="2" type="ORF">BMIN_0182</name>
</gene>
<feature type="transmembrane region" description="Helical" evidence="1">
    <location>
        <begin position="39"/>
        <end position="57"/>
    </location>
</feature>
<comment type="caution">
    <text evidence="2">The sequence shown here is derived from an EMBL/GenBank/DDBJ whole genome shotgun (WGS) entry which is preliminary data.</text>
</comment>
<dbReference type="STRING" id="1693.BMIN_0182"/>
<keyword evidence="1" id="KW-0812">Transmembrane</keyword>
<evidence type="ECO:0008006" key="4">
    <source>
        <dbReference type="Google" id="ProtNLM"/>
    </source>
</evidence>
<evidence type="ECO:0000256" key="1">
    <source>
        <dbReference type="SAM" id="Phobius"/>
    </source>
</evidence>
<proteinExistence type="predicted"/>
<dbReference type="AlphaFoldDB" id="A0A087BMP0"/>
<organism evidence="2 3">
    <name type="scientific">Bifidobacterium minimum</name>
    <dbReference type="NCBI Taxonomy" id="1693"/>
    <lineage>
        <taxon>Bacteria</taxon>
        <taxon>Bacillati</taxon>
        <taxon>Actinomycetota</taxon>
        <taxon>Actinomycetes</taxon>
        <taxon>Bifidobacteriales</taxon>
        <taxon>Bifidobacteriaceae</taxon>
        <taxon>Bifidobacterium</taxon>
    </lineage>
</organism>
<keyword evidence="1" id="KW-1133">Transmembrane helix</keyword>
<dbReference type="Proteomes" id="UP000029014">
    <property type="component" value="Unassembled WGS sequence"/>
</dbReference>
<reference evidence="2 3" key="1">
    <citation type="submission" date="2014-03" db="EMBL/GenBank/DDBJ databases">
        <title>Genomics of Bifidobacteria.</title>
        <authorList>
            <person name="Ventura M."/>
            <person name="Milani C."/>
            <person name="Lugli G.A."/>
        </authorList>
    </citation>
    <scope>NUCLEOTIDE SEQUENCE [LARGE SCALE GENOMIC DNA]</scope>
    <source>
        <strain evidence="2 3">LMG 11592</strain>
    </source>
</reference>
<sequence>MPKPIRVNLQRVFLAGMVMWLIALVVCLVLMALTIPTGRAFWVILAGLGVGVALLVWERLDRRNYSQLGK</sequence>
<name>A0A087BMP0_9BIFI</name>
<dbReference type="Pfam" id="PF10745">
    <property type="entry name" value="DUF2530"/>
    <property type="match status" value="1"/>
</dbReference>
<protein>
    <recommendedName>
        <fullName evidence="4">DUF2530 domain-containing protein</fullName>
    </recommendedName>
</protein>
<evidence type="ECO:0000313" key="2">
    <source>
        <dbReference type="EMBL" id="KFI72290.1"/>
    </source>
</evidence>
<dbReference type="EMBL" id="JGZD01000009">
    <property type="protein sequence ID" value="KFI72290.1"/>
    <property type="molecule type" value="Genomic_DNA"/>
</dbReference>
<evidence type="ECO:0000313" key="3">
    <source>
        <dbReference type="Proteomes" id="UP000029014"/>
    </source>
</evidence>
<feature type="transmembrane region" description="Helical" evidence="1">
    <location>
        <begin position="12"/>
        <end position="33"/>
    </location>
</feature>